<proteinExistence type="predicted"/>
<name>A0A3E1YGU0_9BACT</name>
<dbReference type="EMBL" id="QPMM01000001">
    <property type="protein sequence ID" value="RFS26582.1"/>
    <property type="molecule type" value="Genomic_DNA"/>
</dbReference>
<dbReference type="SUPFAM" id="SSF53590">
    <property type="entry name" value="Nucleoside hydrolase"/>
    <property type="match status" value="1"/>
</dbReference>
<keyword evidence="4" id="KW-1185">Reference proteome</keyword>
<comment type="caution">
    <text evidence="3">The sequence shown here is derived from an EMBL/GenBank/DDBJ whole genome shotgun (WGS) entry which is preliminary data.</text>
</comment>
<dbReference type="PANTHER" id="PTHR43264">
    <property type="match status" value="1"/>
</dbReference>
<evidence type="ECO:0000313" key="4">
    <source>
        <dbReference type="Proteomes" id="UP000260644"/>
    </source>
</evidence>
<feature type="signal peptide" evidence="1">
    <location>
        <begin position="1"/>
        <end position="21"/>
    </location>
</feature>
<gene>
    <name evidence="3" type="ORF">DVR12_01995</name>
</gene>
<dbReference type="InterPro" id="IPR001910">
    <property type="entry name" value="Inosine/uridine_hydrolase_dom"/>
</dbReference>
<evidence type="ECO:0000256" key="1">
    <source>
        <dbReference type="SAM" id="SignalP"/>
    </source>
</evidence>
<feature type="domain" description="Inosine/uridine-preferring nucleoside hydrolase" evidence="2">
    <location>
        <begin position="30"/>
        <end position="272"/>
    </location>
</feature>
<dbReference type="AlphaFoldDB" id="A0A3E1YGU0"/>
<dbReference type="Proteomes" id="UP000260644">
    <property type="component" value="Unassembled WGS sequence"/>
</dbReference>
<dbReference type="InterPro" id="IPR036452">
    <property type="entry name" value="Ribo_hydro-like"/>
</dbReference>
<dbReference type="OrthoDB" id="128573at2"/>
<evidence type="ECO:0000259" key="2">
    <source>
        <dbReference type="Pfam" id="PF01156"/>
    </source>
</evidence>
<organism evidence="3 4">
    <name type="scientific">Chitinophaga silvatica</name>
    <dbReference type="NCBI Taxonomy" id="2282649"/>
    <lineage>
        <taxon>Bacteria</taxon>
        <taxon>Pseudomonadati</taxon>
        <taxon>Bacteroidota</taxon>
        <taxon>Chitinophagia</taxon>
        <taxon>Chitinophagales</taxon>
        <taxon>Chitinophagaceae</taxon>
        <taxon>Chitinophaga</taxon>
    </lineage>
</organism>
<reference evidence="3 4" key="1">
    <citation type="submission" date="2018-07" db="EMBL/GenBank/DDBJ databases">
        <title>Chitinophaga K2CV101002-2 sp. nov., isolated from a monsoon evergreen broad-leaved forest soil.</title>
        <authorList>
            <person name="Lv Y."/>
        </authorList>
    </citation>
    <scope>NUCLEOTIDE SEQUENCE [LARGE SCALE GENOMIC DNA]</scope>
    <source>
        <strain evidence="3 4">GDMCC 1.1288</strain>
    </source>
</reference>
<protein>
    <submittedName>
        <fullName evidence="3">Nucleoside hydrolase</fullName>
    </submittedName>
</protein>
<dbReference type="Gene3D" id="3.90.245.10">
    <property type="entry name" value="Ribonucleoside hydrolase-like"/>
    <property type="match status" value="1"/>
</dbReference>
<accession>A0A3E1YGU0</accession>
<sequence length="331" mass="36615">MQFRHLLLSCLFLGFTVSSFGQHQNQKVDIIFDTDMGPDYDDVGAITVLHALADSGKANILATMASNKYQGIAGVLNVFNTYFNRPGIPIGVPKGNAVSEADWQHWSDTILQRYPHAIKSNEEVPDAVTLYRKILAGRPDKSVTIVTVGFFTNLANLLNSKPDTYSKLSGKELVARKVKQLVSMAGHFPKGREFNVLRDSTASVEVFQQWPTNILFSGFEIGEKIKTGLPLIHNQQIKNSPVKDAFSIAIPKAAEDAAGRMSWDQTAVLVAVTSPVPYFDVVPGRIICYASGSNDWDNNGSGHFYLIPKLPTAEVTDFINYLMQHQPKKRK</sequence>
<keyword evidence="3" id="KW-0378">Hydrolase</keyword>
<keyword evidence="1" id="KW-0732">Signal</keyword>
<dbReference type="Pfam" id="PF01156">
    <property type="entry name" value="IU_nuc_hydro"/>
    <property type="match status" value="1"/>
</dbReference>
<feature type="chain" id="PRO_5017754793" evidence="1">
    <location>
        <begin position="22"/>
        <end position="331"/>
    </location>
</feature>
<dbReference type="PANTHER" id="PTHR43264:SF1">
    <property type="entry name" value="INOSINE_URIDINE-PREFERRING NUCLEOSIDE HYDROLASE DOMAIN-CONTAINING PROTEIN"/>
    <property type="match status" value="1"/>
</dbReference>
<evidence type="ECO:0000313" key="3">
    <source>
        <dbReference type="EMBL" id="RFS26582.1"/>
    </source>
</evidence>
<dbReference type="GO" id="GO:0016799">
    <property type="term" value="F:hydrolase activity, hydrolyzing N-glycosyl compounds"/>
    <property type="evidence" value="ECO:0007669"/>
    <property type="project" value="InterPro"/>
</dbReference>